<keyword evidence="7" id="KW-1185">Reference proteome</keyword>
<dbReference type="FunFam" id="3.30.559.30:FF:000003">
    <property type="entry name" value="Nonribosomal peptide synthase SidD"/>
    <property type="match status" value="1"/>
</dbReference>
<dbReference type="Gene3D" id="3.30.300.30">
    <property type="match status" value="1"/>
</dbReference>
<dbReference type="FunFam" id="3.30.300.30:FF:000015">
    <property type="entry name" value="Nonribosomal peptide synthase SidD"/>
    <property type="match status" value="1"/>
</dbReference>
<dbReference type="Gene3D" id="1.10.1200.10">
    <property type="entry name" value="ACP-like"/>
    <property type="match status" value="3"/>
</dbReference>
<dbReference type="Pfam" id="PF00668">
    <property type="entry name" value="Condensation"/>
    <property type="match status" value="2"/>
</dbReference>
<dbReference type="Gene3D" id="3.40.50.12780">
    <property type="entry name" value="N-terminal domain of ligase-like"/>
    <property type="match status" value="1"/>
</dbReference>
<keyword evidence="3" id="KW-0436">Ligase</keyword>
<dbReference type="SUPFAM" id="SSF47336">
    <property type="entry name" value="ACP-like"/>
    <property type="match status" value="3"/>
</dbReference>
<dbReference type="GO" id="GO:0016874">
    <property type="term" value="F:ligase activity"/>
    <property type="evidence" value="ECO:0007669"/>
    <property type="project" value="UniProtKB-KW"/>
</dbReference>
<dbReference type="EMBL" id="ML986492">
    <property type="protein sequence ID" value="KAF2276892.1"/>
    <property type="molecule type" value="Genomic_DNA"/>
</dbReference>
<gene>
    <name evidence="6" type="ORF">EI97DRAFT_376305</name>
</gene>
<evidence type="ECO:0000256" key="3">
    <source>
        <dbReference type="ARBA" id="ARBA00022598"/>
    </source>
</evidence>
<dbReference type="GO" id="GO:0043041">
    <property type="term" value="P:amino acid activation for nonribosomal peptide biosynthetic process"/>
    <property type="evidence" value="ECO:0007669"/>
    <property type="project" value="TreeGrafter"/>
</dbReference>
<evidence type="ECO:0000313" key="7">
    <source>
        <dbReference type="Proteomes" id="UP000800097"/>
    </source>
</evidence>
<evidence type="ECO:0000256" key="1">
    <source>
        <dbReference type="ARBA" id="ARBA00022450"/>
    </source>
</evidence>
<dbReference type="InterPro" id="IPR009081">
    <property type="entry name" value="PP-bd_ACP"/>
</dbReference>
<dbReference type="InterPro" id="IPR045851">
    <property type="entry name" value="AMP-bd_C_sf"/>
</dbReference>
<dbReference type="RefSeq" id="XP_033654431.1">
    <property type="nucleotide sequence ID" value="XM_033795548.1"/>
</dbReference>
<dbReference type="FunFam" id="1.10.1200.10:FF:000005">
    <property type="entry name" value="Nonribosomal peptide synthetase 1"/>
    <property type="match status" value="1"/>
</dbReference>
<evidence type="ECO:0000259" key="5">
    <source>
        <dbReference type="PROSITE" id="PS50075"/>
    </source>
</evidence>
<dbReference type="PANTHER" id="PTHR45527:SF3">
    <property type="entry name" value="SIDEROPHORE SYNTHETASE (EUROFUNG)"/>
    <property type="match status" value="1"/>
</dbReference>
<dbReference type="InterPro" id="IPR010071">
    <property type="entry name" value="AA_adenyl_dom"/>
</dbReference>
<evidence type="ECO:0000313" key="6">
    <source>
        <dbReference type="EMBL" id="KAF2276892.1"/>
    </source>
</evidence>
<dbReference type="PANTHER" id="PTHR45527">
    <property type="entry name" value="NONRIBOSOMAL PEPTIDE SYNTHETASE"/>
    <property type="match status" value="1"/>
</dbReference>
<dbReference type="GO" id="GO:0005737">
    <property type="term" value="C:cytoplasm"/>
    <property type="evidence" value="ECO:0007669"/>
    <property type="project" value="TreeGrafter"/>
</dbReference>
<evidence type="ECO:0000256" key="2">
    <source>
        <dbReference type="ARBA" id="ARBA00022553"/>
    </source>
</evidence>
<reference evidence="6" key="1">
    <citation type="journal article" date="2020" name="Stud. Mycol.">
        <title>101 Dothideomycetes genomes: a test case for predicting lifestyles and emergence of pathogens.</title>
        <authorList>
            <person name="Haridas S."/>
            <person name="Albert R."/>
            <person name="Binder M."/>
            <person name="Bloem J."/>
            <person name="Labutti K."/>
            <person name="Salamov A."/>
            <person name="Andreopoulos B."/>
            <person name="Baker S."/>
            <person name="Barry K."/>
            <person name="Bills G."/>
            <person name="Bluhm B."/>
            <person name="Cannon C."/>
            <person name="Castanera R."/>
            <person name="Culley D."/>
            <person name="Daum C."/>
            <person name="Ezra D."/>
            <person name="Gonzalez J."/>
            <person name="Henrissat B."/>
            <person name="Kuo A."/>
            <person name="Liang C."/>
            <person name="Lipzen A."/>
            <person name="Lutzoni F."/>
            <person name="Magnuson J."/>
            <person name="Mondo S."/>
            <person name="Nolan M."/>
            <person name="Ohm R."/>
            <person name="Pangilinan J."/>
            <person name="Park H.-J."/>
            <person name="Ramirez L."/>
            <person name="Alfaro M."/>
            <person name="Sun H."/>
            <person name="Tritt A."/>
            <person name="Yoshinaga Y."/>
            <person name="Zwiers L.-H."/>
            <person name="Turgeon B."/>
            <person name="Goodwin S."/>
            <person name="Spatafora J."/>
            <person name="Crous P."/>
            <person name="Grigoriev I."/>
        </authorList>
    </citation>
    <scope>NUCLEOTIDE SEQUENCE</scope>
    <source>
        <strain evidence="6">CBS 379.55</strain>
    </source>
</reference>
<dbReference type="SUPFAM" id="SSF52777">
    <property type="entry name" value="CoA-dependent acyltransferases"/>
    <property type="match status" value="4"/>
</dbReference>
<comment type="similarity">
    <text evidence="4">Belongs to the NRP synthetase family.</text>
</comment>
<dbReference type="SMART" id="SM00823">
    <property type="entry name" value="PKS_PP"/>
    <property type="match status" value="3"/>
</dbReference>
<dbReference type="Proteomes" id="UP000800097">
    <property type="component" value="Unassembled WGS sequence"/>
</dbReference>
<dbReference type="PROSITE" id="PS50075">
    <property type="entry name" value="CARRIER"/>
    <property type="match status" value="3"/>
</dbReference>
<dbReference type="InterPro" id="IPR001242">
    <property type="entry name" value="Condensation_dom"/>
</dbReference>
<dbReference type="CDD" id="cd05918">
    <property type="entry name" value="A_NRPS_SidN3_like"/>
    <property type="match status" value="1"/>
</dbReference>
<dbReference type="GO" id="GO:0031177">
    <property type="term" value="F:phosphopantetheine binding"/>
    <property type="evidence" value="ECO:0007669"/>
    <property type="project" value="InterPro"/>
</dbReference>
<dbReference type="Gene3D" id="3.30.559.30">
    <property type="entry name" value="Nonribosomal peptide synthetase, condensation domain"/>
    <property type="match status" value="2"/>
</dbReference>
<feature type="domain" description="Carrier" evidence="5">
    <location>
        <begin position="1396"/>
        <end position="1472"/>
    </location>
</feature>
<dbReference type="InterPro" id="IPR042099">
    <property type="entry name" value="ANL_N_sf"/>
</dbReference>
<dbReference type="GO" id="GO:0044550">
    <property type="term" value="P:secondary metabolite biosynthetic process"/>
    <property type="evidence" value="ECO:0007669"/>
    <property type="project" value="TreeGrafter"/>
</dbReference>
<dbReference type="InterPro" id="IPR006162">
    <property type="entry name" value="Ppantetheine_attach_site"/>
</dbReference>
<dbReference type="PROSITE" id="PS00455">
    <property type="entry name" value="AMP_BINDING"/>
    <property type="match status" value="1"/>
</dbReference>
<dbReference type="InterPro" id="IPR020845">
    <property type="entry name" value="AMP-binding_CS"/>
</dbReference>
<dbReference type="CDD" id="cd19542">
    <property type="entry name" value="CT_NRPS-like"/>
    <property type="match status" value="1"/>
</dbReference>
<feature type="domain" description="Carrier" evidence="5">
    <location>
        <begin position="1328"/>
        <end position="1401"/>
    </location>
</feature>
<dbReference type="InterPro" id="IPR000873">
    <property type="entry name" value="AMP-dep_synth/lig_dom"/>
</dbReference>
<dbReference type="OrthoDB" id="416786at2759"/>
<dbReference type="GeneID" id="54548723"/>
<dbReference type="Pfam" id="PF00550">
    <property type="entry name" value="PP-binding"/>
    <property type="match status" value="3"/>
</dbReference>
<dbReference type="PROSITE" id="PS00012">
    <property type="entry name" value="PHOSPHOPANTETHEINE"/>
    <property type="match status" value="3"/>
</dbReference>
<protein>
    <submittedName>
        <fullName evidence="6">Nonribosomal peptide synthetase 6</fullName>
    </submittedName>
</protein>
<accession>A0A6A6JK94</accession>
<dbReference type="Gene3D" id="3.30.559.10">
    <property type="entry name" value="Chloramphenicol acetyltransferase-like domain"/>
    <property type="match status" value="2"/>
</dbReference>
<feature type="domain" description="Carrier" evidence="5">
    <location>
        <begin position="759"/>
        <end position="834"/>
    </location>
</feature>
<dbReference type="FunFam" id="3.40.50.12780:FF:000014">
    <property type="entry name" value="Nonribosomal peptide synthetase 1"/>
    <property type="match status" value="1"/>
</dbReference>
<sequence>MHLSNDQAPLSDVGDGLAVILETVECNGNASNSNGYPSKATVQANEVTIPIPPDLIDSVIAAWILFVHRYQRDAFHCFTWAVEGAGNGEMQCVQAQELKLSSVTTVDDLLHVVQRVTSEEVAVRHSAFPKLTLLDGTKDEWAFQVTVELQERQLRATCTWRGPALSERQALLQLNFFATAINTIFRDQSHPIADVLALSPLEVDQIWSWNTPLPPTIDRCMHDLVSDQAQQRPNKVAIDAWDGTLTYSQVERYSTHLAGDLLALNNDHPIIPLLFEKSRWTSVALLAVMKAGKCFALLDPAQPEGRLRTIVEQTNATLLVASKAQASLAARIAPSATIIPISESKFEQVSQQQPDTTLPSVSPSTPLYIQFTSGSTGTPKGCIISHSQFTSGAIPRAQAVGYRSHSRVLDFASYAFDVSIDSMLCTLAAGATLCTPSDERRMNDLSGAMRDMKVTLAGMTPSVARTLAPDIWEQLETLAVGGEGVSASDAQAWAKKVRVVNAYGPSECTVGATINEDVAAKPYITMGKGKGAAIWLVDPADHNRLVPVGAVGELLIEGPIVGNGYLNNPEKTKEVFIEDPAFLLAGSPRYPGRRGRLYKTGDLVRYDPDGHGEPIFVGRQDQQVKLRGQRIELAEIEYNMQKHLPPETLVAAEVIKPGGTGDPVLVAFLVEQKHVGMRVLDGSIFASFSSKFRKQLQEMTRQLMKDLPGYMVPTALIPLWKMPLLVSCKTDRKRLREIGPTITRKDLRHFSSAISEKIEPTTEMELKLRELWAKVLGGESDFGANDNFFSMGGDSLRAMRLVAAARDQGILLSVPDIMLNPTLSTMASKATSVDRSVSDDVPPFSLLPSDWAADEAKKEVAQLCNKDESSIEDIYPCTALQEGLMALSAKFADAYVAQRVVELPLDVTLRLGEAFSKAAADCPILRTRIVNVPGRGLFQVVISEAEPAFTGSDLQQYLEDDRNDPMDLGKALFRYAVLTPPDSDKVYLVTSLHHAVYDGWSMPLVVERINRAYNNRETKRAAEFKHFIRYLSTIDRSASESFWRTQLLGANPNQFPPVPYKGYTMRADSLLEHYVTVPTAAHSQNTLATIIRGAWALVSSLYLGSSDVVFGETLTGRSVSVPGVEQIEGPMITTIPFRVRLDLSRTISQYLHEIHAQTVRTIPHEHLGLQNIRRLSREARDACDLKTGLVLHPKEDEDWTDIPRGDDAPANGFVPADDAEAAREALKFNTYALMLVCTLDENGFLIMASFDSNCISSPVMERVLRVLDRIVLKFCGNSDYRLGDVAMLDAEEREDAEKMRSTGVMIDSAVESGQMVERHFEEAKVEPSPREEKVRELLGRIMGIPLRDINCWDSFFELGGDSITAMRLVSEARAHGLNLTVSEIFRSRSISALAASIKSNKEEKLREVLARILSIPKEDIKATDSFFDLGGDSIGAMRLVSEVRALGLKITVAQIFAAQSLSQLSELAVEEAPSAAFPENIETPFAALGSEKDVITPEAIQPLLENQDWKIINIYPTRPLQHLAVEGTVDVPRFSLRYDLIHFKESVDEPQLLSSCQALVNLNEILRTVFVAHEDRIYGVVLEALRIPFEQITVPTDIDLLSFARKHSEQDIAAPKPYGSSFAAFFLFASNTGESVLSFRISHAQYDEMCLPLLYEQLAALYKGTTLPTTEPFSRHVNHVVNNTITNSIPYWRDLLSNSHMSIFKPSIPLTTRNPKYIYREFDISQRPQGITIGSLPTAAWALVLSNRLQTHDVVFGEVVTGRNIGLPGGDRIIGPTWQYAPFRVTFHKHWTYLDLLRFVQDQHIASAAHESMGLPEIVAQCTSWDPEEVTWFDSVVHQAPPWVETMDFGGLEARFETLYPHAEPLREWKCQAFVRDGGKRLGIEIVTFEEWAGVGEEVLGEVGEALGRLVGDTVGERILMVDGRVRE</sequence>
<organism evidence="6 7">
    <name type="scientific">Westerdykella ornata</name>
    <dbReference type="NCBI Taxonomy" id="318751"/>
    <lineage>
        <taxon>Eukaryota</taxon>
        <taxon>Fungi</taxon>
        <taxon>Dikarya</taxon>
        <taxon>Ascomycota</taxon>
        <taxon>Pezizomycotina</taxon>
        <taxon>Dothideomycetes</taxon>
        <taxon>Pleosporomycetidae</taxon>
        <taxon>Pleosporales</taxon>
        <taxon>Sporormiaceae</taxon>
        <taxon>Westerdykella</taxon>
    </lineage>
</organism>
<dbReference type="CDD" id="cd19545">
    <property type="entry name" value="FUM14_C_NRPS-like"/>
    <property type="match status" value="1"/>
</dbReference>
<keyword evidence="2" id="KW-0597">Phosphoprotein</keyword>
<dbReference type="InterPro" id="IPR036736">
    <property type="entry name" value="ACP-like_sf"/>
</dbReference>
<evidence type="ECO:0000256" key="4">
    <source>
        <dbReference type="ARBA" id="ARBA00029454"/>
    </source>
</evidence>
<dbReference type="SUPFAM" id="SSF56801">
    <property type="entry name" value="Acetyl-CoA synthetase-like"/>
    <property type="match status" value="1"/>
</dbReference>
<keyword evidence="1" id="KW-0596">Phosphopantetheine</keyword>
<dbReference type="InterPro" id="IPR020806">
    <property type="entry name" value="PKS_PP-bd"/>
</dbReference>
<dbReference type="InterPro" id="IPR023213">
    <property type="entry name" value="CAT-like_dom_sf"/>
</dbReference>
<proteinExistence type="inferred from homology"/>
<dbReference type="Pfam" id="PF00501">
    <property type="entry name" value="AMP-binding"/>
    <property type="match status" value="1"/>
</dbReference>
<dbReference type="SMART" id="SM01294">
    <property type="entry name" value="PKS_PP_betabranch"/>
    <property type="match status" value="1"/>
</dbReference>
<dbReference type="NCBIfam" id="TIGR01733">
    <property type="entry name" value="AA-adenyl-dom"/>
    <property type="match status" value="1"/>
</dbReference>
<name>A0A6A6JK94_WESOR</name>